<name>A0A5R8MK35_9GAMM</name>
<reference evidence="1 2" key="1">
    <citation type="journal article" date="2007" name="Int. J. Syst. Evol. Microbiol.">
        <title>Halomonas saccharevitans sp. nov., Halomonas arcis sp. nov. and Halomonas subterranea sp. nov., halophilic bacteria isolated from hypersaline environments of China.</title>
        <authorList>
            <person name="Xu X.W."/>
            <person name="Wu Y.H."/>
            <person name="Zhou Z."/>
            <person name="Wang C.S."/>
            <person name="Zhou Y.G."/>
            <person name="Zhang H.B."/>
            <person name="Wang Y."/>
            <person name="Wu M."/>
        </authorList>
    </citation>
    <scope>NUCLEOTIDE SEQUENCE [LARGE SCALE GENOMIC DNA]</scope>
    <source>
        <strain evidence="1 2">TBZ3</strain>
    </source>
</reference>
<comment type="caution">
    <text evidence="1">The sequence shown here is derived from an EMBL/GenBank/DDBJ whole genome shotgun (WGS) entry which is preliminary data.</text>
</comment>
<proteinExistence type="predicted"/>
<organism evidence="1 2">
    <name type="scientific">Halomonas urmiana</name>
    <dbReference type="NCBI Taxonomy" id="490901"/>
    <lineage>
        <taxon>Bacteria</taxon>
        <taxon>Pseudomonadati</taxon>
        <taxon>Pseudomonadota</taxon>
        <taxon>Gammaproteobacteria</taxon>
        <taxon>Oceanospirillales</taxon>
        <taxon>Halomonadaceae</taxon>
        <taxon>Halomonas</taxon>
    </lineage>
</organism>
<dbReference type="AlphaFoldDB" id="A0A5R8MK35"/>
<dbReference type="Proteomes" id="UP000306973">
    <property type="component" value="Unassembled WGS sequence"/>
</dbReference>
<evidence type="ECO:0000313" key="2">
    <source>
        <dbReference type="Proteomes" id="UP000306973"/>
    </source>
</evidence>
<protein>
    <submittedName>
        <fullName evidence="1">DUF2835 family protein</fullName>
    </submittedName>
</protein>
<accession>A0A5R8MK35</accession>
<dbReference type="OrthoDB" id="5600793at2"/>
<sequence>MRGGVPLRRPARDLALLPLISRRGGAQAERAHRVHQPAETLRRLVTHDGVQGHLRLTFTEAGRFCAIRRLGVPRLHPMNKAGGWCPSANPLIL</sequence>
<dbReference type="EMBL" id="VBUI01000006">
    <property type="protein sequence ID" value="TLF52369.1"/>
    <property type="molecule type" value="Genomic_DNA"/>
</dbReference>
<evidence type="ECO:0000313" key="1">
    <source>
        <dbReference type="EMBL" id="TLF52369.1"/>
    </source>
</evidence>
<gene>
    <name evidence="1" type="ORF">FEI13_05085</name>
</gene>
<dbReference type="InterPro" id="IPR021363">
    <property type="entry name" value="DUF2835"/>
</dbReference>
<dbReference type="Pfam" id="PF11197">
    <property type="entry name" value="DUF2835"/>
    <property type="match status" value="1"/>
</dbReference>
<keyword evidence="2" id="KW-1185">Reference proteome</keyword>